<evidence type="ECO:0000313" key="7">
    <source>
        <dbReference type="EMBL" id="WWC88330.1"/>
    </source>
</evidence>
<dbReference type="Gene3D" id="1.10.10.60">
    <property type="entry name" value="Homeodomain-like"/>
    <property type="match status" value="2"/>
</dbReference>
<dbReference type="InterPro" id="IPR009057">
    <property type="entry name" value="Homeodomain-like_sf"/>
</dbReference>
<dbReference type="PANTHER" id="PTHR46380">
    <property type="entry name" value="CYCLIN-D-BINDING MYB-LIKE TRANSCRIPTION FACTOR 1"/>
    <property type="match status" value="1"/>
</dbReference>
<evidence type="ECO:0000313" key="8">
    <source>
        <dbReference type="Proteomes" id="UP001355207"/>
    </source>
</evidence>
<dbReference type="GeneID" id="91093910"/>
<name>A0AAX4JSG7_9TREE</name>
<dbReference type="SUPFAM" id="SSF46689">
    <property type="entry name" value="Homeodomain-like"/>
    <property type="match status" value="2"/>
</dbReference>
<feature type="compositionally biased region" description="Basic residues" evidence="4">
    <location>
        <begin position="544"/>
        <end position="554"/>
    </location>
</feature>
<keyword evidence="2" id="KW-0238">DNA-binding</keyword>
<protein>
    <recommendedName>
        <fullName evidence="9">Myb-like domain-containing protein</fullName>
    </recommendedName>
</protein>
<dbReference type="GO" id="GO:0000976">
    <property type="term" value="F:transcription cis-regulatory region binding"/>
    <property type="evidence" value="ECO:0007669"/>
    <property type="project" value="TreeGrafter"/>
</dbReference>
<evidence type="ECO:0000259" key="6">
    <source>
        <dbReference type="PROSITE" id="PS51294"/>
    </source>
</evidence>
<dbReference type="GO" id="GO:0005634">
    <property type="term" value="C:nucleus"/>
    <property type="evidence" value="ECO:0007669"/>
    <property type="project" value="UniProtKB-SubCell"/>
</dbReference>
<feature type="compositionally biased region" description="Polar residues" evidence="4">
    <location>
        <begin position="154"/>
        <end position="172"/>
    </location>
</feature>
<evidence type="ECO:0000256" key="4">
    <source>
        <dbReference type="SAM" id="MobiDB-lite"/>
    </source>
</evidence>
<keyword evidence="3" id="KW-0539">Nucleus</keyword>
<feature type="compositionally biased region" description="Basic and acidic residues" evidence="4">
    <location>
        <begin position="572"/>
        <end position="587"/>
    </location>
</feature>
<keyword evidence="8" id="KW-1185">Reference proteome</keyword>
<dbReference type="RefSeq" id="XP_066075093.1">
    <property type="nucleotide sequence ID" value="XM_066218996.1"/>
</dbReference>
<feature type="domain" description="Myb-like" evidence="5">
    <location>
        <begin position="392"/>
        <end position="456"/>
    </location>
</feature>
<accession>A0AAX4JSG7</accession>
<evidence type="ECO:0000259" key="5">
    <source>
        <dbReference type="PROSITE" id="PS50090"/>
    </source>
</evidence>
<reference evidence="7 8" key="1">
    <citation type="submission" date="2024-01" db="EMBL/GenBank/DDBJ databases">
        <title>Comparative genomics of Cryptococcus and Kwoniella reveals pathogenesis evolution and contrasting modes of karyotype evolution via chromosome fusion or intercentromeric recombination.</title>
        <authorList>
            <person name="Coelho M.A."/>
            <person name="David-Palma M."/>
            <person name="Shea T."/>
            <person name="Bowers K."/>
            <person name="McGinley-Smith S."/>
            <person name="Mohammad A.W."/>
            <person name="Gnirke A."/>
            <person name="Yurkov A.M."/>
            <person name="Nowrousian M."/>
            <person name="Sun S."/>
            <person name="Cuomo C.A."/>
            <person name="Heitman J."/>
        </authorList>
    </citation>
    <scope>NUCLEOTIDE SEQUENCE [LARGE SCALE GENOMIC DNA]</scope>
    <source>
        <strain evidence="7 8">CBS 6074</strain>
    </source>
</reference>
<feature type="compositionally biased region" description="Acidic residues" evidence="4">
    <location>
        <begin position="560"/>
        <end position="571"/>
    </location>
</feature>
<sequence length="587" mass="67481">MEGMFLGLNAGPQRPEGSASPEPEREHTHKKKRSREEKEARREAKRIKRESGISQTTSKDPHLVDSSGDDIDGAVNEKKRTKEEKLKRKAEKAERKARKSSDHNNNDEHENGDEEQKNPKTKIPVTVSSKVIITPINNIKSSPSSQVSKRERSQTTPLVSISQIGESSTPTKKPSILTAKAVRSPISAKKASSSSSTKKQVSTPEAKIKRPRNKQKDSDGGGVDDLTLKARLTDQNAVYEYLANNWVSDNEIRRLERVGILQYKKGKLSEDEKIAIRGVLDAYKKTRRLNDDQLVEAVMAGATTFHEGRDAWQSFWLEIAAACPGRPVRYMQKAVQRMYDPNGHKGHFTPEEDAMLIRAYELHPNQWGKIAEIVERTYHDCRDRYTKELQFKETKQSGEWSKEEIKKLTECIAKMNRSLGRENQFENENIPWNLVVKEMGNTRTVVQCRKKWSDEIYPKIKWGWEKGHDRENDFNLILRLELLKYPSEKHINWKEVRDETLEHMTSHQMRQMYYRLKNKVPDADNLKFSDLVKKLSEAAASLKHINRPTHPHSKGHIDSSDEEDELEDEEGSNEKTTEIHEETEASD</sequence>
<feature type="domain" description="HTH myb-type" evidence="6">
    <location>
        <begin position="340"/>
        <end position="393"/>
    </location>
</feature>
<dbReference type="InterPro" id="IPR051651">
    <property type="entry name" value="DMTF1_DNA-bind_reg"/>
</dbReference>
<dbReference type="GO" id="GO:0003700">
    <property type="term" value="F:DNA-binding transcription factor activity"/>
    <property type="evidence" value="ECO:0007669"/>
    <property type="project" value="TreeGrafter"/>
</dbReference>
<gene>
    <name evidence="7" type="ORF">L201_003240</name>
</gene>
<feature type="compositionally biased region" description="Polar residues" evidence="4">
    <location>
        <begin position="126"/>
        <end position="147"/>
    </location>
</feature>
<evidence type="ECO:0000256" key="3">
    <source>
        <dbReference type="ARBA" id="ARBA00023242"/>
    </source>
</evidence>
<feature type="region of interest" description="Disordered" evidence="4">
    <location>
        <begin position="542"/>
        <end position="587"/>
    </location>
</feature>
<dbReference type="AlphaFoldDB" id="A0AAX4JSG7"/>
<dbReference type="Proteomes" id="UP001355207">
    <property type="component" value="Chromosome 4"/>
</dbReference>
<feature type="compositionally biased region" description="Basic and acidic residues" evidence="4">
    <location>
        <begin position="75"/>
        <end position="118"/>
    </location>
</feature>
<evidence type="ECO:0000256" key="2">
    <source>
        <dbReference type="ARBA" id="ARBA00023125"/>
    </source>
</evidence>
<dbReference type="CDD" id="cd00167">
    <property type="entry name" value="SANT"/>
    <property type="match status" value="1"/>
</dbReference>
<dbReference type="Pfam" id="PF00249">
    <property type="entry name" value="Myb_DNA-binding"/>
    <property type="match status" value="2"/>
</dbReference>
<feature type="region of interest" description="Disordered" evidence="4">
    <location>
        <begin position="1"/>
        <end position="225"/>
    </location>
</feature>
<proteinExistence type="predicted"/>
<dbReference type="SMART" id="SM00717">
    <property type="entry name" value="SANT"/>
    <property type="match status" value="2"/>
</dbReference>
<dbReference type="InterPro" id="IPR001005">
    <property type="entry name" value="SANT/Myb"/>
</dbReference>
<feature type="compositionally biased region" description="Low complexity" evidence="4">
    <location>
        <begin position="187"/>
        <end position="199"/>
    </location>
</feature>
<feature type="domain" description="Myb-like" evidence="5">
    <location>
        <begin position="340"/>
        <end position="389"/>
    </location>
</feature>
<dbReference type="PROSITE" id="PS50090">
    <property type="entry name" value="MYB_LIKE"/>
    <property type="match status" value="2"/>
</dbReference>
<dbReference type="EMBL" id="CP144101">
    <property type="protein sequence ID" value="WWC88330.1"/>
    <property type="molecule type" value="Genomic_DNA"/>
</dbReference>
<dbReference type="InterPro" id="IPR017930">
    <property type="entry name" value="Myb_dom"/>
</dbReference>
<dbReference type="PROSITE" id="PS51294">
    <property type="entry name" value="HTH_MYB"/>
    <property type="match status" value="1"/>
</dbReference>
<evidence type="ECO:0008006" key="9">
    <source>
        <dbReference type="Google" id="ProtNLM"/>
    </source>
</evidence>
<evidence type="ECO:0000256" key="1">
    <source>
        <dbReference type="ARBA" id="ARBA00004123"/>
    </source>
</evidence>
<dbReference type="PANTHER" id="PTHR46380:SF2">
    <property type="entry name" value="CYCLIN-D-BINDING MYB-LIKE TRANSCRIPTION FACTOR 1"/>
    <property type="match status" value="1"/>
</dbReference>
<organism evidence="7 8">
    <name type="scientific">Kwoniella dendrophila CBS 6074</name>
    <dbReference type="NCBI Taxonomy" id="1295534"/>
    <lineage>
        <taxon>Eukaryota</taxon>
        <taxon>Fungi</taxon>
        <taxon>Dikarya</taxon>
        <taxon>Basidiomycota</taxon>
        <taxon>Agaricomycotina</taxon>
        <taxon>Tremellomycetes</taxon>
        <taxon>Tremellales</taxon>
        <taxon>Cryptococcaceae</taxon>
        <taxon>Kwoniella</taxon>
    </lineage>
</organism>
<comment type="subcellular location">
    <subcellularLocation>
        <location evidence="1">Nucleus</location>
    </subcellularLocation>
</comment>